<dbReference type="AlphaFoldDB" id="V4R1U9"/>
<keyword evidence="3" id="KW-1185">Reference proteome</keyword>
<dbReference type="GO" id="GO:0002949">
    <property type="term" value="P:tRNA threonylcarbamoyladenosine modification"/>
    <property type="evidence" value="ECO:0007669"/>
    <property type="project" value="InterPro"/>
</dbReference>
<dbReference type="SUPFAM" id="SSF53067">
    <property type="entry name" value="Actin-like ATPase domain"/>
    <property type="match status" value="1"/>
</dbReference>
<keyword evidence="2" id="KW-0378">Hydrolase</keyword>
<dbReference type="Proteomes" id="UP000017819">
    <property type="component" value="Unassembled WGS sequence"/>
</dbReference>
<dbReference type="OrthoDB" id="9809995at2"/>
<dbReference type="Gene3D" id="3.30.420.40">
    <property type="match status" value="2"/>
</dbReference>
<keyword evidence="2" id="KW-0645">Protease</keyword>
<accession>V4R1U9</accession>
<organism evidence="2 3">
    <name type="scientific">Lutibaculum baratangense AMV1</name>
    <dbReference type="NCBI Taxonomy" id="631454"/>
    <lineage>
        <taxon>Bacteria</taxon>
        <taxon>Pseudomonadati</taxon>
        <taxon>Pseudomonadota</taxon>
        <taxon>Alphaproteobacteria</taxon>
        <taxon>Hyphomicrobiales</taxon>
        <taxon>Tepidamorphaceae</taxon>
        <taxon>Lutibaculum</taxon>
    </lineage>
</organism>
<evidence type="ECO:0000313" key="3">
    <source>
        <dbReference type="Proteomes" id="UP000017819"/>
    </source>
</evidence>
<evidence type="ECO:0000259" key="1">
    <source>
        <dbReference type="Pfam" id="PF00814"/>
    </source>
</evidence>
<dbReference type="InterPro" id="IPR043129">
    <property type="entry name" value="ATPase_NBD"/>
</dbReference>
<dbReference type="PANTHER" id="PTHR11735:SF11">
    <property type="entry name" value="TRNA THREONYLCARBAMOYLADENOSINE BIOSYNTHESIS PROTEIN TSAB"/>
    <property type="match status" value="1"/>
</dbReference>
<dbReference type="GO" id="GO:0005829">
    <property type="term" value="C:cytosol"/>
    <property type="evidence" value="ECO:0007669"/>
    <property type="project" value="TreeGrafter"/>
</dbReference>
<dbReference type="PANTHER" id="PTHR11735">
    <property type="entry name" value="TRNA N6-ADENOSINE THREONYLCARBAMOYLTRANSFERASE"/>
    <property type="match status" value="1"/>
</dbReference>
<protein>
    <submittedName>
        <fullName evidence="2">Metal-dependent protease</fullName>
    </submittedName>
</protein>
<reference evidence="2 3" key="1">
    <citation type="journal article" date="2014" name="Genome Announc.">
        <title>Draft Genome Sequence of Lutibaculum baratangense Strain AMV1T, Isolated from a Mud Volcano in Andamans, India.</title>
        <authorList>
            <person name="Singh A."/>
            <person name="Sreenivas A."/>
            <person name="Sathyanarayana Reddy G."/>
            <person name="Pinnaka A.K."/>
            <person name="Shivaji S."/>
        </authorList>
    </citation>
    <scope>NUCLEOTIDE SEQUENCE [LARGE SCALE GENOMIC DNA]</scope>
    <source>
        <strain evidence="2 3">AMV1</strain>
    </source>
</reference>
<dbReference type="RefSeq" id="WP_023431362.1">
    <property type="nucleotide sequence ID" value="NZ_AWXZ01000017.1"/>
</dbReference>
<dbReference type="PATRIC" id="fig|631454.5.peg.1202"/>
<proteinExistence type="predicted"/>
<dbReference type="EMBL" id="AWXZ01000017">
    <property type="protein sequence ID" value="ESR25882.1"/>
    <property type="molecule type" value="Genomic_DNA"/>
</dbReference>
<gene>
    <name evidence="2" type="ORF">N177_1217</name>
</gene>
<dbReference type="STRING" id="631454.N177_1217"/>
<dbReference type="eggNOG" id="COG1214">
    <property type="taxonomic scope" value="Bacteria"/>
</dbReference>
<evidence type="ECO:0000313" key="2">
    <source>
        <dbReference type="EMBL" id="ESR25882.1"/>
    </source>
</evidence>
<sequence>MRVLAVDTSLPACSVAVLDRAAGRLLSSESQSMPVGHAEALMPMVERCLDASGFGLAEIDLFAATVGPGSFTGVRVGVSAVRGFALATGAPAVGVTTLRCLALTALEDGVATRPFAVAIDARREEIYLQDFSASGIETGEPRIVRVDEAVAALDPDVRQVYGSGAELLCSAAGKAGRGLEIIGLQAAPSAGSVAAAAEPGGLPARPLYLRAPDAKPQGAKVLARR</sequence>
<name>V4R1U9_9HYPH</name>
<dbReference type="GO" id="GO:0008233">
    <property type="term" value="F:peptidase activity"/>
    <property type="evidence" value="ECO:0007669"/>
    <property type="project" value="UniProtKB-KW"/>
</dbReference>
<dbReference type="Pfam" id="PF00814">
    <property type="entry name" value="TsaD"/>
    <property type="match status" value="1"/>
</dbReference>
<dbReference type="InterPro" id="IPR000905">
    <property type="entry name" value="Gcp-like_dom"/>
</dbReference>
<dbReference type="NCBIfam" id="TIGR03725">
    <property type="entry name" value="T6A_YeaZ"/>
    <property type="match status" value="1"/>
</dbReference>
<feature type="domain" description="Gcp-like" evidence="1">
    <location>
        <begin position="37"/>
        <end position="131"/>
    </location>
</feature>
<dbReference type="GO" id="GO:0006508">
    <property type="term" value="P:proteolysis"/>
    <property type="evidence" value="ECO:0007669"/>
    <property type="project" value="UniProtKB-KW"/>
</dbReference>
<dbReference type="InterPro" id="IPR022496">
    <property type="entry name" value="T6A_TsaB"/>
</dbReference>
<comment type="caution">
    <text evidence="2">The sequence shown here is derived from an EMBL/GenBank/DDBJ whole genome shotgun (WGS) entry which is preliminary data.</text>
</comment>